<sequence length="966" mass="114624">MINQKVIKKSQYSQKKLRNNHSKNKQKNKKNRHGEVVYEYQESEENLNQELFNQIENQNNNHTDQKIENLNYFQNNSQIEQIQYDIKNNNEAKINSHFTKFKQRLSEIEELDKLKQQFLCEETINFDENNENKEENEIHIKNQNQIQNQKFQQNSIINKKANLTDFYMENNEKNSQISDKHEKKQQSSSSSPQKYSFPNLEIEVEDENNDKQSISLIEGSNAVFFQPRTEFERQRNRAGTGTLMRQMMDSFTNQTENFPSIGDLKNFSNQNISNNNFLENLPHQISQIHPEQDQESQEKIFASIHSKFKINENLNNNSINEEDSEKSYLDSKLINKNNFSQNQQQQNQHENQPELIQQQNISDIIQSQKSQNLTQTQTESDISSYLSELGLLQKINTSQIKEPSFDTQLQIELKQNQDQNFKENKDYPDKNEWPKLQQYMRIYEPTLLELRDITYLDDDENLLLFYYFKFNKGILNQDYFNDTEKYQKQAGIFTNEIIKLNDTEVYECPWCLTPITLKEGSHYGCGHLACNDCWVDYILKSFQNKIPFPSCLIETCTLKMKQTFLENLIKKLQPGVQDLKQTDLYQKYLISLGKNVVLFQKKDQCCSNSDCYYVYKPHRYLHPELVYDLTCPNQHQFCYNCGFEPHRPLPCKYVSQWQDKAGDGSMLDAFMKDNPNFFRCPKCNRVINYISGCDQMTCGGRTDHNDLVKGQGCGHVFCWRCFQPWDEHKGGWSGCNKFKPKSKNQKEQDNEKYMHYLQGYEDNRSMKMQKAQEILQKMNDDDENNPECYNQKFEKINISASQYESVKDAVKFLILARRTLKWTYVFGYYIIKDSQRELFEHQQGIFEEALANLQTFFTKDLVELFDDKEKQEHQKSAKFFQDLKPKITNQQKVSEQFRENLLQHLETLLIGENEYKDYIDTVKSDKISIEQIKSDFDGKPGHNDYDYDENDDDLYDNEDDEYDYDE</sequence>
<dbReference type="InParanoid" id="A0A0V0R8B9"/>
<dbReference type="EC" id="2.3.2.31" evidence="2"/>
<keyword evidence="5" id="KW-0677">Repeat</keyword>
<feature type="compositionally biased region" description="Basic residues" evidence="10">
    <location>
        <begin position="15"/>
        <end position="32"/>
    </location>
</feature>
<feature type="compositionally biased region" description="Low complexity" evidence="10">
    <location>
        <begin position="186"/>
        <end position="196"/>
    </location>
</feature>
<organism evidence="12 13">
    <name type="scientific">Pseudocohnilembus persalinus</name>
    <name type="common">Ciliate</name>
    <dbReference type="NCBI Taxonomy" id="266149"/>
    <lineage>
        <taxon>Eukaryota</taxon>
        <taxon>Sar</taxon>
        <taxon>Alveolata</taxon>
        <taxon>Ciliophora</taxon>
        <taxon>Intramacronucleata</taxon>
        <taxon>Oligohymenophorea</taxon>
        <taxon>Scuticociliatia</taxon>
        <taxon>Philasterida</taxon>
        <taxon>Pseudocohnilembidae</taxon>
        <taxon>Pseudocohnilembus</taxon>
    </lineage>
</organism>
<dbReference type="SMART" id="SM00647">
    <property type="entry name" value="IBR"/>
    <property type="match status" value="2"/>
</dbReference>
<evidence type="ECO:0000256" key="6">
    <source>
        <dbReference type="ARBA" id="ARBA00022771"/>
    </source>
</evidence>
<feature type="region of interest" description="Disordered" evidence="10">
    <location>
        <begin position="1"/>
        <end position="34"/>
    </location>
</feature>
<accession>A0A0V0R8B9</accession>
<dbReference type="Proteomes" id="UP000054937">
    <property type="component" value="Unassembled WGS sequence"/>
</dbReference>
<keyword evidence="6" id="KW-0863">Zinc-finger</keyword>
<keyword evidence="3" id="KW-0808">Transferase</keyword>
<name>A0A0V0R8B9_PSEPJ</name>
<dbReference type="EMBL" id="LDAU01000021">
    <property type="protein sequence ID" value="KRX10742.1"/>
    <property type="molecule type" value="Genomic_DNA"/>
</dbReference>
<keyword evidence="4" id="KW-0479">Metal-binding</keyword>
<feature type="coiled-coil region" evidence="9">
    <location>
        <begin position="41"/>
        <end position="68"/>
    </location>
</feature>
<dbReference type="Gene3D" id="3.30.40.10">
    <property type="entry name" value="Zinc/RING finger domain, C3HC4 (zinc finger)"/>
    <property type="match status" value="1"/>
</dbReference>
<feature type="compositionally biased region" description="Acidic residues" evidence="10">
    <location>
        <begin position="946"/>
        <end position="966"/>
    </location>
</feature>
<keyword evidence="7" id="KW-0833">Ubl conjugation pathway</keyword>
<proteinExistence type="predicted"/>
<dbReference type="InterPro" id="IPR013083">
    <property type="entry name" value="Znf_RING/FYVE/PHD"/>
</dbReference>
<protein>
    <recommendedName>
        <fullName evidence="2">RBR-type E3 ubiquitin transferase</fullName>
        <ecNumber evidence="2">2.3.2.31</ecNumber>
    </recommendedName>
</protein>
<evidence type="ECO:0000313" key="13">
    <source>
        <dbReference type="Proteomes" id="UP000054937"/>
    </source>
</evidence>
<evidence type="ECO:0000256" key="1">
    <source>
        <dbReference type="ARBA" id="ARBA00001798"/>
    </source>
</evidence>
<reference evidence="12 13" key="1">
    <citation type="journal article" date="2015" name="Sci. Rep.">
        <title>Genome of the facultative scuticociliatosis pathogen Pseudocohnilembus persalinus provides insight into its virulence through horizontal gene transfer.</title>
        <authorList>
            <person name="Xiong J."/>
            <person name="Wang G."/>
            <person name="Cheng J."/>
            <person name="Tian M."/>
            <person name="Pan X."/>
            <person name="Warren A."/>
            <person name="Jiang C."/>
            <person name="Yuan D."/>
            <person name="Miao W."/>
        </authorList>
    </citation>
    <scope>NUCLEOTIDE SEQUENCE [LARGE SCALE GENOMIC DNA]</scope>
    <source>
        <strain evidence="12">36N120E</strain>
    </source>
</reference>
<dbReference type="Gene3D" id="1.20.120.1750">
    <property type="match status" value="1"/>
</dbReference>
<dbReference type="GO" id="GO:0061630">
    <property type="term" value="F:ubiquitin protein ligase activity"/>
    <property type="evidence" value="ECO:0007669"/>
    <property type="project" value="UniProtKB-EC"/>
</dbReference>
<evidence type="ECO:0000256" key="9">
    <source>
        <dbReference type="SAM" id="Coils"/>
    </source>
</evidence>
<dbReference type="InterPro" id="IPR002867">
    <property type="entry name" value="IBR_dom"/>
</dbReference>
<dbReference type="OrthoDB" id="10009520at2759"/>
<feature type="region of interest" description="Disordered" evidence="10">
    <location>
        <begin position="174"/>
        <end position="198"/>
    </location>
</feature>
<evidence type="ECO:0000256" key="7">
    <source>
        <dbReference type="ARBA" id="ARBA00022786"/>
    </source>
</evidence>
<dbReference type="GO" id="GO:0008270">
    <property type="term" value="F:zinc ion binding"/>
    <property type="evidence" value="ECO:0007669"/>
    <property type="project" value="UniProtKB-KW"/>
</dbReference>
<evidence type="ECO:0000259" key="11">
    <source>
        <dbReference type="PROSITE" id="PS51873"/>
    </source>
</evidence>
<dbReference type="Pfam" id="PF01485">
    <property type="entry name" value="IBR"/>
    <property type="match status" value="1"/>
</dbReference>
<dbReference type="PROSITE" id="PS51873">
    <property type="entry name" value="TRIAD"/>
    <property type="match status" value="1"/>
</dbReference>
<dbReference type="SUPFAM" id="SSF57850">
    <property type="entry name" value="RING/U-box"/>
    <property type="match status" value="2"/>
</dbReference>
<dbReference type="InterPro" id="IPR031127">
    <property type="entry name" value="E3_UB_ligase_RBR"/>
</dbReference>
<evidence type="ECO:0000256" key="8">
    <source>
        <dbReference type="ARBA" id="ARBA00022833"/>
    </source>
</evidence>
<feature type="compositionally biased region" description="Basic and acidic residues" evidence="10">
    <location>
        <begin position="934"/>
        <end position="945"/>
    </location>
</feature>
<keyword evidence="13" id="KW-1185">Reference proteome</keyword>
<evidence type="ECO:0000256" key="2">
    <source>
        <dbReference type="ARBA" id="ARBA00012251"/>
    </source>
</evidence>
<keyword evidence="9" id="KW-0175">Coiled coil</keyword>
<evidence type="ECO:0000256" key="3">
    <source>
        <dbReference type="ARBA" id="ARBA00022679"/>
    </source>
</evidence>
<comment type="caution">
    <text evidence="12">The sequence shown here is derived from an EMBL/GenBank/DDBJ whole genome shotgun (WGS) entry which is preliminary data.</text>
</comment>
<dbReference type="PANTHER" id="PTHR11685">
    <property type="entry name" value="RBR FAMILY RING FINGER AND IBR DOMAIN-CONTAINING"/>
    <property type="match status" value="1"/>
</dbReference>
<evidence type="ECO:0000256" key="5">
    <source>
        <dbReference type="ARBA" id="ARBA00022737"/>
    </source>
</evidence>
<comment type="catalytic activity">
    <reaction evidence="1">
        <text>[E2 ubiquitin-conjugating enzyme]-S-ubiquitinyl-L-cysteine + [acceptor protein]-L-lysine = [E2 ubiquitin-conjugating enzyme]-L-cysteine + [acceptor protein]-N(6)-ubiquitinyl-L-lysine.</text>
        <dbReference type="EC" id="2.3.2.31"/>
    </reaction>
</comment>
<gene>
    <name evidence="12" type="ORF">PPERSA_12363</name>
</gene>
<evidence type="ECO:0000256" key="4">
    <source>
        <dbReference type="ARBA" id="ARBA00022723"/>
    </source>
</evidence>
<keyword evidence="8" id="KW-0862">Zinc</keyword>
<evidence type="ECO:0000313" key="12">
    <source>
        <dbReference type="EMBL" id="KRX10742.1"/>
    </source>
</evidence>
<evidence type="ECO:0000256" key="10">
    <source>
        <dbReference type="SAM" id="MobiDB-lite"/>
    </source>
</evidence>
<dbReference type="InterPro" id="IPR044066">
    <property type="entry name" value="TRIAD_supradom"/>
</dbReference>
<feature type="domain" description="RING-type" evidence="11">
    <location>
        <begin position="504"/>
        <end position="739"/>
    </location>
</feature>
<dbReference type="AlphaFoldDB" id="A0A0V0R8B9"/>
<dbReference type="GO" id="GO:0016567">
    <property type="term" value="P:protein ubiquitination"/>
    <property type="evidence" value="ECO:0007669"/>
    <property type="project" value="InterPro"/>
</dbReference>
<feature type="region of interest" description="Disordered" evidence="10">
    <location>
        <begin position="934"/>
        <end position="966"/>
    </location>
</feature>